<evidence type="ECO:0000313" key="8">
    <source>
        <dbReference type="Proteomes" id="UP000002427"/>
    </source>
</evidence>
<dbReference type="KEGG" id="bci:BCI_0018"/>
<evidence type="ECO:0000256" key="5">
    <source>
        <dbReference type="SAM" id="Coils"/>
    </source>
</evidence>
<organism evidence="7 8">
    <name type="scientific">Baumannia cicadellinicola subsp. Homalodisca coagulata</name>
    <dbReference type="NCBI Taxonomy" id="374463"/>
    <lineage>
        <taxon>Bacteria</taxon>
        <taxon>Pseudomonadati</taxon>
        <taxon>Pseudomonadota</taxon>
        <taxon>Gammaproteobacteria</taxon>
        <taxon>Candidatus Palibaumannia</taxon>
    </lineage>
</organism>
<accession>Q1LU67</accession>
<feature type="transmembrane region" description="Helical" evidence="6">
    <location>
        <begin position="6"/>
        <end position="30"/>
    </location>
</feature>
<dbReference type="OrthoDB" id="9765111at2"/>
<feature type="coiled-coil region" evidence="5">
    <location>
        <begin position="38"/>
        <end position="110"/>
    </location>
</feature>
<keyword evidence="8" id="KW-1185">Reference proteome</keyword>
<dbReference type="PANTHER" id="PTHR30563:SF0">
    <property type="entry name" value="DNA RECOMBINATION PROTEIN RMUC"/>
    <property type="match status" value="1"/>
</dbReference>
<dbReference type="AlphaFoldDB" id="Q1LU67"/>
<evidence type="ECO:0000256" key="1">
    <source>
        <dbReference type="ARBA" id="ARBA00003416"/>
    </source>
</evidence>
<dbReference type="HOGENOM" id="CLU_024057_0_1_6"/>
<keyword evidence="6" id="KW-0812">Transmembrane</keyword>
<keyword evidence="6" id="KW-1133">Transmembrane helix</keyword>
<dbReference type="Pfam" id="PF02646">
    <property type="entry name" value="RmuC"/>
    <property type="match status" value="1"/>
</dbReference>
<dbReference type="EMBL" id="CP000238">
    <property type="protein sequence ID" value="ABF14028.1"/>
    <property type="molecule type" value="Genomic_DNA"/>
</dbReference>
<dbReference type="GO" id="GO:0006310">
    <property type="term" value="P:DNA recombination"/>
    <property type="evidence" value="ECO:0007669"/>
    <property type="project" value="UniProtKB-KW"/>
</dbReference>
<keyword evidence="3 5" id="KW-0175">Coiled coil</keyword>
<evidence type="ECO:0000256" key="4">
    <source>
        <dbReference type="ARBA" id="ARBA00023172"/>
    </source>
</evidence>
<keyword evidence="4" id="KW-0233">DNA recombination</keyword>
<comment type="function">
    <text evidence="1">Involved in DNA recombination.</text>
</comment>
<dbReference type="PANTHER" id="PTHR30563">
    <property type="entry name" value="DNA RECOMBINATION PROTEIN RMUC"/>
    <property type="match status" value="1"/>
</dbReference>
<comment type="similarity">
    <text evidence="2">Belongs to the RmuC family.</text>
</comment>
<dbReference type="InterPro" id="IPR003798">
    <property type="entry name" value="DNA_recombination_RmuC"/>
</dbReference>
<evidence type="ECO:0000256" key="2">
    <source>
        <dbReference type="ARBA" id="ARBA00009840"/>
    </source>
</evidence>
<dbReference type="Proteomes" id="UP000002427">
    <property type="component" value="Chromosome"/>
</dbReference>
<dbReference type="RefSeq" id="WP_011520230.1">
    <property type="nucleotide sequence ID" value="NC_007984.1"/>
</dbReference>
<keyword evidence="6" id="KW-0472">Membrane</keyword>
<protein>
    <submittedName>
        <fullName evidence="7">RmuC domain protein</fullName>
    </submittedName>
</protein>
<gene>
    <name evidence="7" type="ordered locus">BCI_0018</name>
</gene>
<evidence type="ECO:0000256" key="6">
    <source>
        <dbReference type="SAM" id="Phobius"/>
    </source>
</evidence>
<name>Q1LU67_BAUCH</name>
<evidence type="ECO:0000256" key="3">
    <source>
        <dbReference type="ARBA" id="ARBA00023054"/>
    </source>
</evidence>
<evidence type="ECO:0000313" key="7">
    <source>
        <dbReference type="EMBL" id="ABF14028.1"/>
    </source>
</evidence>
<reference evidence="7 8" key="1">
    <citation type="journal article" date="2006" name="PLoS Biol.">
        <title>Metabolic complementarity and genomics of the dual bacterial symbiosis of sharpshooters.</title>
        <authorList>
            <person name="Wu D."/>
            <person name="Daugherty S.C."/>
            <person name="Van Aken S.E."/>
            <person name="Pai G.H."/>
            <person name="Watkins K.L."/>
            <person name="Khouri H."/>
            <person name="Tallon L.J."/>
            <person name="Zaborsky J.M."/>
            <person name="Dunbar H.E."/>
            <person name="Tran P.L."/>
            <person name="Moran N.A."/>
            <person name="Eisen J.A."/>
        </authorList>
    </citation>
    <scope>NUCLEOTIDE SEQUENCE [LARGE SCALE GENOMIC DNA]</scope>
    <source>
        <strain evidence="7">Hc</strain>
    </source>
</reference>
<sequence>MDSLLLYSIIGCIFFLLGILISWLIANLLYQNKCLERENKLSSLAQQLQIAYQKLEQKLFQEEQTKQELYSRLAVTEERLIFLDHLRQECKHLSQELRVEQEKNSNLKAELRGVTICLEETKLAAKEHKLLLIKNEQELSSQFENLAYRIVEQSKYQVSEHNQQSIEQLLIPLREQLDGFRRQMQESFSYEARERHTLAHEISNLQQLHIHMAQEALNLTRALKGDNKIQGHWGEIVLSRVLEASGLREGHEFNTQVNLQHDEERRLQPDVIVRLPQGKDVIIDAKMSLVAYERYFNSDNAADRNLALTEHINSLRNHIKQLGKKDYPRLLGLKSLDYILMFIPVEPAFMVAINHHPELISEAQANNIMLVSPTTLLVALRTIHNLWRYEYQSQNAQKIADRATRLYDKFRLFIDDMNHIGQSIEKLESSYQLAIKKLAYGRGNLISQAEVFRKLGVAIKRPITLLPINSQDNSSISLNEQFCSEELEDESNPL</sequence>
<proteinExistence type="inferred from homology"/>